<accession>A0A8B7P3R1</accession>
<dbReference type="GO" id="GO:0005549">
    <property type="term" value="F:odorant binding"/>
    <property type="evidence" value="ECO:0007669"/>
    <property type="project" value="InterPro"/>
</dbReference>
<evidence type="ECO:0000256" key="1">
    <source>
        <dbReference type="SAM" id="SignalP"/>
    </source>
</evidence>
<keyword evidence="1" id="KW-0732">Signal</keyword>
<dbReference type="InterPro" id="IPR036728">
    <property type="entry name" value="PBP_GOBP_sf"/>
</dbReference>
<dbReference type="Gene3D" id="1.10.238.20">
    <property type="entry name" value="Pheromone/general odorant binding protein domain"/>
    <property type="match status" value="1"/>
</dbReference>
<dbReference type="KEGG" id="hazt:108677045"/>
<keyword evidence="2" id="KW-1185">Reference proteome</keyword>
<dbReference type="Proteomes" id="UP000694843">
    <property type="component" value="Unplaced"/>
</dbReference>
<feature type="chain" id="PRO_5034449012" evidence="1">
    <location>
        <begin position="21"/>
        <end position="147"/>
    </location>
</feature>
<sequence>MARALVLLLIVVATAASAQAGAACYDAIALASKSMNRSNCYTTNTADLRKHATYPQCKGITLYGGSYDVAFCAPIMKNYFKCIMQASGLLKADGTFDGNVYKVKYLKNQCDADTQFQNAYAQCEAATMTYLNFTQLESCLLKATRPK</sequence>
<dbReference type="AlphaFoldDB" id="A0A8B7P3R1"/>
<dbReference type="GeneID" id="108677045"/>
<evidence type="ECO:0000313" key="2">
    <source>
        <dbReference type="Proteomes" id="UP000694843"/>
    </source>
</evidence>
<name>A0A8B7P3R1_HYAAZ</name>
<reference evidence="3" key="1">
    <citation type="submission" date="2025-08" db="UniProtKB">
        <authorList>
            <consortium name="RefSeq"/>
        </authorList>
    </citation>
    <scope>IDENTIFICATION</scope>
    <source>
        <tissue evidence="3">Whole organism</tissue>
    </source>
</reference>
<protein>
    <submittedName>
        <fullName evidence="3">Uncharacterized protein LOC108677045</fullName>
    </submittedName>
</protein>
<gene>
    <name evidence="3" type="primary">LOC108677045</name>
</gene>
<organism evidence="2 3">
    <name type="scientific">Hyalella azteca</name>
    <name type="common">Amphipod</name>
    <dbReference type="NCBI Taxonomy" id="294128"/>
    <lineage>
        <taxon>Eukaryota</taxon>
        <taxon>Metazoa</taxon>
        <taxon>Ecdysozoa</taxon>
        <taxon>Arthropoda</taxon>
        <taxon>Crustacea</taxon>
        <taxon>Multicrustacea</taxon>
        <taxon>Malacostraca</taxon>
        <taxon>Eumalacostraca</taxon>
        <taxon>Peracarida</taxon>
        <taxon>Amphipoda</taxon>
        <taxon>Senticaudata</taxon>
        <taxon>Talitrida</taxon>
        <taxon>Talitroidea</taxon>
        <taxon>Hyalellidae</taxon>
        <taxon>Hyalella</taxon>
    </lineage>
</organism>
<dbReference type="PROSITE" id="PS51257">
    <property type="entry name" value="PROKAR_LIPOPROTEIN"/>
    <property type="match status" value="1"/>
</dbReference>
<feature type="signal peptide" evidence="1">
    <location>
        <begin position="1"/>
        <end position="20"/>
    </location>
</feature>
<dbReference type="RefSeq" id="XP_018020683.1">
    <property type="nucleotide sequence ID" value="XM_018165194.2"/>
</dbReference>
<evidence type="ECO:0000313" key="3">
    <source>
        <dbReference type="RefSeq" id="XP_018020683.1"/>
    </source>
</evidence>
<proteinExistence type="predicted"/>